<accession>A0A9W8QE35</accession>
<dbReference type="GeneID" id="80897763"/>
<gene>
    <name evidence="1" type="ORF">LMH87_010604</name>
</gene>
<keyword evidence="2" id="KW-1185">Reference proteome</keyword>
<comment type="caution">
    <text evidence="1">The sequence shown here is derived from an EMBL/GenBank/DDBJ whole genome shotgun (WGS) entry which is preliminary data.</text>
</comment>
<dbReference type="KEGG" id="amus:LMH87_010604"/>
<evidence type="ECO:0000313" key="2">
    <source>
        <dbReference type="Proteomes" id="UP001144673"/>
    </source>
</evidence>
<reference evidence="1" key="1">
    <citation type="journal article" date="2023" name="Access Microbiol">
        <title>De-novo genome assembly for Akanthomyces muscarius, a biocontrol agent of insect agricultural pests.</title>
        <authorList>
            <person name="Erdos Z."/>
            <person name="Studholme D.J."/>
            <person name="Raymond B."/>
            <person name="Sharma M."/>
        </authorList>
    </citation>
    <scope>NUCLEOTIDE SEQUENCE</scope>
    <source>
        <strain evidence="1">Ve6</strain>
    </source>
</reference>
<dbReference type="RefSeq" id="XP_056054799.1">
    <property type="nucleotide sequence ID" value="XM_056197785.1"/>
</dbReference>
<protein>
    <submittedName>
        <fullName evidence="1">Uncharacterized protein</fullName>
    </submittedName>
</protein>
<dbReference type="EMBL" id="JAJHUN010000008">
    <property type="protein sequence ID" value="KAJ4154141.1"/>
    <property type="molecule type" value="Genomic_DNA"/>
</dbReference>
<name>A0A9W8QE35_AKAMU</name>
<dbReference type="AlphaFoldDB" id="A0A9W8QE35"/>
<sequence>MLLWTGSNGYLRGHSCYIRSSGCNRNPPHLAVLPRDAITTNVGLNRQPARHPALVSVHTKNRPKFWLLVSTPVPCLMARAATAGSLPDRTSRCSDECKVAKRQQAAENPVRRLQPCLLNLFTIRGGFGADIGLRVCCTCSAQLLLC</sequence>
<organism evidence="1 2">
    <name type="scientific">Akanthomyces muscarius</name>
    <name type="common">Entomopathogenic fungus</name>
    <name type="synonym">Lecanicillium muscarium</name>
    <dbReference type="NCBI Taxonomy" id="2231603"/>
    <lineage>
        <taxon>Eukaryota</taxon>
        <taxon>Fungi</taxon>
        <taxon>Dikarya</taxon>
        <taxon>Ascomycota</taxon>
        <taxon>Pezizomycotina</taxon>
        <taxon>Sordariomycetes</taxon>
        <taxon>Hypocreomycetidae</taxon>
        <taxon>Hypocreales</taxon>
        <taxon>Cordycipitaceae</taxon>
        <taxon>Akanthomyces</taxon>
    </lineage>
</organism>
<dbReference type="Proteomes" id="UP001144673">
    <property type="component" value="Chromosome 5"/>
</dbReference>
<evidence type="ECO:0000313" key="1">
    <source>
        <dbReference type="EMBL" id="KAJ4154141.1"/>
    </source>
</evidence>
<proteinExistence type="predicted"/>